<dbReference type="EMBL" id="CH933812">
    <property type="protein sequence ID" value="EDW06016.1"/>
    <property type="molecule type" value="Genomic_DNA"/>
</dbReference>
<sequence length="84" mass="9376">MDMDMSQEGLYGMLKKSKASLDLNGRFIAEQLSHSEANIEGKQKPKVTSKASHKPTELRHQSSDTEQPGKNIVETGYEPSDKKQ</sequence>
<feature type="compositionally biased region" description="Basic and acidic residues" evidence="1">
    <location>
        <begin position="54"/>
        <end position="63"/>
    </location>
</feature>
<reference evidence="2 3" key="1">
    <citation type="journal article" date="2007" name="Nature">
        <title>Evolution of genes and genomes on the Drosophila phylogeny.</title>
        <authorList>
            <consortium name="Drosophila 12 Genomes Consortium"/>
            <person name="Clark A.G."/>
            <person name="Eisen M.B."/>
            <person name="Smith D.R."/>
            <person name="Bergman C.M."/>
            <person name="Oliver B."/>
            <person name="Markow T.A."/>
            <person name="Kaufman T.C."/>
            <person name="Kellis M."/>
            <person name="Gelbart W."/>
            <person name="Iyer V.N."/>
            <person name="Pollard D.A."/>
            <person name="Sackton T.B."/>
            <person name="Larracuente A.M."/>
            <person name="Singh N.D."/>
            <person name="Abad J.P."/>
            <person name="Abt D.N."/>
            <person name="Adryan B."/>
            <person name="Aguade M."/>
            <person name="Akashi H."/>
            <person name="Anderson W.W."/>
            <person name="Aquadro C.F."/>
            <person name="Ardell D.H."/>
            <person name="Arguello R."/>
            <person name="Artieri C.G."/>
            <person name="Barbash D.A."/>
            <person name="Barker D."/>
            <person name="Barsanti P."/>
            <person name="Batterham P."/>
            <person name="Batzoglou S."/>
            <person name="Begun D."/>
            <person name="Bhutkar A."/>
            <person name="Blanco E."/>
            <person name="Bosak S.A."/>
            <person name="Bradley R.K."/>
            <person name="Brand A.D."/>
            <person name="Brent M.R."/>
            <person name="Brooks A.N."/>
            <person name="Brown R.H."/>
            <person name="Butlin R.K."/>
            <person name="Caggese C."/>
            <person name="Calvi B.R."/>
            <person name="Bernardo de Carvalho A."/>
            <person name="Caspi A."/>
            <person name="Castrezana S."/>
            <person name="Celniker S.E."/>
            <person name="Chang J.L."/>
            <person name="Chapple C."/>
            <person name="Chatterji S."/>
            <person name="Chinwalla A."/>
            <person name="Civetta A."/>
            <person name="Clifton S.W."/>
            <person name="Comeron J.M."/>
            <person name="Costello J.C."/>
            <person name="Coyne J.A."/>
            <person name="Daub J."/>
            <person name="David R.G."/>
            <person name="Delcher A.L."/>
            <person name="Delehaunty K."/>
            <person name="Do C.B."/>
            <person name="Ebling H."/>
            <person name="Edwards K."/>
            <person name="Eickbush T."/>
            <person name="Evans J.D."/>
            <person name="Filipski A."/>
            <person name="Findeiss S."/>
            <person name="Freyhult E."/>
            <person name="Fulton L."/>
            <person name="Fulton R."/>
            <person name="Garcia A.C."/>
            <person name="Gardiner A."/>
            <person name="Garfield D.A."/>
            <person name="Garvin B.E."/>
            <person name="Gibson G."/>
            <person name="Gilbert D."/>
            <person name="Gnerre S."/>
            <person name="Godfrey J."/>
            <person name="Good R."/>
            <person name="Gotea V."/>
            <person name="Gravely B."/>
            <person name="Greenberg A.J."/>
            <person name="Griffiths-Jones S."/>
            <person name="Gross S."/>
            <person name="Guigo R."/>
            <person name="Gustafson E.A."/>
            <person name="Haerty W."/>
            <person name="Hahn M.W."/>
            <person name="Halligan D.L."/>
            <person name="Halpern A.L."/>
            <person name="Halter G.M."/>
            <person name="Han M.V."/>
            <person name="Heger A."/>
            <person name="Hillier L."/>
            <person name="Hinrichs A.S."/>
            <person name="Holmes I."/>
            <person name="Hoskins R.A."/>
            <person name="Hubisz M.J."/>
            <person name="Hultmark D."/>
            <person name="Huntley M.A."/>
            <person name="Jaffe D.B."/>
            <person name="Jagadeeshan S."/>
            <person name="Jeck W.R."/>
            <person name="Johnson J."/>
            <person name="Jones C.D."/>
            <person name="Jordan W.C."/>
            <person name="Karpen G.H."/>
            <person name="Kataoka E."/>
            <person name="Keightley P.D."/>
            <person name="Kheradpour P."/>
            <person name="Kirkness E.F."/>
            <person name="Koerich L.B."/>
            <person name="Kristiansen K."/>
            <person name="Kudrna D."/>
            <person name="Kulathinal R.J."/>
            <person name="Kumar S."/>
            <person name="Kwok R."/>
            <person name="Lander E."/>
            <person name="Langley C.H."/>
            <person name="Lapoint R."/>
            <person name="Lazzaro B.P."/>
            <person name="Lee S.J."/>
            <person name="Levesque L."/>
            <person name="Li R."/>
            <person name="Lin C.F."/>
            <person name="Lin M.F."/>
            <person name="Lindblad-Toh K."/>
            <person name="Llopart A."/>
            <person name="Long M."/>
            <person name="Low L."/>
            <person name="Lozovsky E."/>
            <person name="Lu J."/>
            <person name="Luo M."/>
            <person name="Machado C.A."/>
            <person name="Makalowski W."/>
            <person name="Marzo M."/>
            <person name="Matsuda M."/>
            <person name="Matzkin L."/>
            <person name="McAllister B."/>
            <person name="McBride C.S."/>
            <person name="McKernan B."/>
            <person name="McKernan K."/>
            <person name="Mendez-Lago M."/>
            <person name="Minx P."/>
            <person name="Mollenhauer M.U."/>
            <person name="Montooth K."/>
            <person name="Mount S.M."/>
            <person name="Mu X."/>
            <person name="Myers E."/>
            <person name="Negre B."/>
            <person name="Newfeld S."/>
            <person name="Nielsen R."/>
            <person name="Noor M.A."/>
            <person name="O'Grady P."/>
            <person name="Pachter L."/>
            <person name="Papaceit M."/>
            <person name="Parisi M.J."/>
            <person name="Parisi M."/>
            <person name="Parts L."/>
            <person name="Pedersen J.S."/>
            <person name="Pesole G."/>
            <person name="Phillippy A.M."/>
            <person name="Ponting C.P."/>
            <person name="Pop M."/>
            <person name="Porcelli D."/>
            <person name="Powell J.R."/>
            <person name="Prohaska S."/>
            <person name="Pruitt K."/>
            <person name="Puig M."/>
            <person name="Quesneville H."/>
            <person name="Ram K.R."/>
            <person name="Rand D."/>
            <person name="Rasmussen M.D."/>
            <person name="Reed L.K."/>
            <person name="Reenan R."/>
            <person name="Reily A."/>
            <person name="Remington K.A."/>
            <person name="Rieger T.T."/>
            <person name="Ritchie M.G."/>
            <person name="Robin C."/>
            <person name="Rogers Y.H."/>
            <person name="Rohde C."/>
            <person name="Rozas J."/>
            <person name="Rubenfield M.J."/>
            <person name="Ruiz A."/>
            <person name="Russo S."/>
            <person name="Salzberg S.L."/>
            <person name="Sanchez-Gracia A."/>
            <person name="Saranga D.J."/>
            <person name="Sato H."/>
            <person name="Schaeffer S.W."/>
            <person name="Schatz M.C."/>
            <person name="Schlenke T."/>
            <person name="Schwartz R."/>
            <person name="Segarra C."/>
            <person name="Singh R.S."/>
            <person name="Sirot L."/>
            <person name="Sirota M."/>
            <person name="Sisneros N.B."/>
            <person name="Smith C.D."/>
            <person name="Smith T.F."/>
            <person name="Spieth J."/>
            <person name="Stage D.E."/>
            <person name="Stark A."/>
            <person name="Stephan W."/>
            <person name="Strausberg R.L."/>
            <person name="Strempel S."/>
            <person name="Sturgill D."/>
            <person name="Sutton G."/>
            <person name="Sutton G.G."/>
            <person name="Tao W."/>
            <person name="Teichmann S."/>
            <person name="Tobari Y.N."/>
            <person name="Tomimura Y."/>
            <person name="Tsolas J.M."/>
            <person name="Valente V.L."/>
            <person name="Venter E."/>
            <person name="Venter J.C."/>
            <person name="Vicario S."/>
            <person name="Vieira F.G."/>
            <person name="Vilella A.J."/>
            <person name="Villasante A."/>
            <person name="Walenz B."/>
            <person name="Wang J."/>
            <person name="Wasserman M."/>
            <person name="Watts T."/>
            <person name="Wilson D."/>
            <person name="Wilson R.K."/>
            <person name="Wing R.A."/>
            <person name="Wolfner M.F."/>
            <person name="Wong A."/>
            <person name="Wong G.K."/>
            <person name="Wu C.I."/>
            <person name="Wu G."/>
            <person name="Yamamoto D."/>
            <person name="Yang H.P."/>
            <person name="Yang S.P."/>
            <person name="Yorke J.A."/>
            <person name="Yoshida K."/>
            <person name="Zdobnov E."/>
            <person name="Zhang P."/>
            <person name="Zhang Y."/>
            <person name="Zimin A.V."/>
            <person name="Baldwin J."/>
            <person name="Abdouelleil A."/>
            <person name="Abdulkadir J."/>
            <person name="Abebe A."/>
            <person name="Abera B."/>
            <person name="Abreu J."/>
            <person name="Acer S.C."/>
            <person name="Aftuck L."/>
            <person name="Alexander A."/>
            <person name="An P."/>
            <person name="Anderson E."/>
            <person name="Anderson S."/>
            <person name="Arachi H."/>
            <person name="Azer M."/>
            <person name="Bachantsang P."/>
            <person name="Barry A."/>
            <person name="Bayul T."/>
            <person name="Berlin A."/>
            <person name="Bessette D."/>
            <person name="Bloom T."/>
            <person name="Blye J."/>
            <person name="Boguslavskiy L."/>
            <person name="Bonnet C."/>
            <person name="Boukhgalter B."/>
            <person name="Bourzgui I."/>
            <person name="Brown A."/>
            <person name="Cahill P."/>
            <person name="Channer S."/>
            <person name="Cheshatsang Y."/>
            <person name="Chuda L."/>
            <person name="Citroen M."/>
            <person name="Collymore A."/>
            <person name="Cooke P."/>
            <person name="Costello M."/>
            <person name="D'Aco K."/>
            <person name="Daza R."/>
            <person name="De Haan G."/>
            <person name="DeGray S."/>
            <person name="DeMaso C."/>
            <person name="Dhargay N."/>
            <person name="Dooley K."/>
            <person name="Dooley E."/>
            <person name="Doricent M."/>
            <person name="Dorje P."/>
            <person name="Dorjee K."/>
            <person name="Dupes A."/>
            <person name="Elong R."/>
            <person name="Falk J."/>
            <person name="Farina A."/>
            <person name="Faro S."/>
            <person name="Ferguson D."/>
            <person name="Fisher S."/>
            <person name="Foley C.D."/>
            <person name="Franke A."/>
            <person name="Friedrich D."/>
            <person name="Gadbois L."/>
            <person name="Gearin G."/>
            <person name="Gearin C.R."/>
            <person name="Giannoukos G."/>
            <person name="Goode T."/>
            <person name="Graham J."/>
            <person name="Grandbois E."/>
            <person name="Grewal S."/>
            <person name="Gyaltsen K."/>
            <person name="Hafez N."/>
            <person name="Hagos B."/>
            <person name="Hall J."/>
            <person name="Henson C."/>
            <person name="Hollinger A."/>
            <person name="Honan T."/>
            <person name="Huard M.D."/>
            <person name="Hughes L."/>
            <person name="Hurhula B."/>
            <person name="Husby M.E."/>
            <person name="Kamat A."/>
            <person name="Kanga B."/>
            <person name="Kashin S."/>
            <person name="Khazanovich D."/>
            <person name="Kisner P."/>
            <person name="Lance K."/>
            <person name="Lara M."/>
            <person name="Lee W."/>
            <person name="Lennon N."/>
            <person name="Letendre F."/>
            <person name="LeVine R."/>
            <person name="Lipovsky A."/>
            <person name="Liu X."/>
            <person name="Liu J."/>
            <person name="Liu S."/>
            <person name="Lokyitsang T."/>
            <person name="Lokyitsang Y."/>
            <person name="Lubonja R."/>
            <person name="Lui A."/>
            <person name="MacDonald P."/>
            <person name="Magnisalis V."/>
            <person name="Maru K."/>
            <person name="Matthews C."/>
            <person name="McCusker W."/>
            <person name="McDonough S."/>
            <person name="Mehta T."/>
            <person name="Meldrim J."/>
            <person name="Meneus L."/>
            <person name="Mihai O."/>
            <person name="Mihalev A."/>
            <person name="Mihova T."/>
            <person name="Mittelman R."/>
            <person name="Mlenga V."/>
            <person name="Montmayeur A."/>
            <person name="Mulrain L."/>
            <person name="Navidi A."/>
            <person name="Naylor J."/>
            <person name="Negash T."/>
            <person name="Nguyen T."/>
            <person name="Nguyen N."/>
            <person name="Nicol R."/>
            <person name="Norbu C."/>
            <person name="Norbu N."/>
            <person name="Novod N."/>
            <person name="O'Neill B."/>
            <person name="Osman S."/>
            <person name="Markiewicz E."/>
            <person name="Oyono O.L."/>
            <person name="Patti C."/>
            <person name="Phunkhang P."/>
            <person name="Pierre F."/>
            <person name="Priest M."/>
            <person name="Raghuraman S."/>
            <person name="Rege F."/>
            <person name="Reyes R."/>
            <person name="Rise C."/>
            <person name="Rogov P."/>
            <person name="Ross K."/>
            <person name="Ryan E."/>
            <person name="Settipalli S."/>
            <person name="Shea T."/>
            <person name="Sherpa N."/>
            <person name="Shi L."/>
            <person name="Shih D."/>
            <person name="Sparrow T."/>
            <person name="Spaulding J."/>
            <person name="Stalker J."/>
            <person name="Stange-Thomann N."/>
            <person name="Stavropoulos S."/>
            <person name="Stone C."/>
            <person name="Strader C."/>
            <person name="Tesfaye S."/>
            <person name="Thomson T."/>
            <person name="Thoulutsang Y."/>
            <person name="Thoulutsang D."/>
            <person name="Topham K."/>
            <person name="Topping I."/>
            <person name="Tsamla T."/>
            <person name="Vassiliev H."/>
            <person name="Vo A."/>
            <person name="Wangchuk T."/>
            <person name="Wangdi T."/>
            <person name="Weiand M."/>
            <person name="Wilkinson J."/>
            <person name="Wilson A."/>
            <person name="Yadav S."/>
            <person name="Young G."/>
            <person name="Yu Q."/>
            <person name="Zembek L."/>
            <person name="Zhong D."/>
            <person name="Zimmer A."/>
            <person name="Zwirko Z."/>
            <person name="Jaffe D.B."/>
            <person name="Alvarez P."/>
            <person name="Brockman W."/>
            <person name="Butler J."/>
            <person name="Chin C."/>
            <person name="Gnerre S."/>
            <person name="Grabherr M."/>
            <person name="Kleber M."/>
            <person name="Mauceli E."/>
            <person name="MacCallum I."/>
        </authorList>
    </citation>
    <scope>NUCLEOTIDE SEQUENCE [LARGE SCALE GENOMIC DNA]</scope>
    <source>
        <strain evidence="3">Tucson 15081-1352.22</strain>
    </source>
</reference>
<dbReference type="Proteomes" id="UP000009192">
    <property type="component" value="Unassembled WGS sequence"/>
</dbReference>
<gene>
    <name evidence="2" type="primary">Dmoj\GI16392</name>
    <name evidence="2" type="ORF">Dmoj_GI16392</name>
</gene>
<protein>
    <submittedName>
        <fullName evidence="2">Uncharacterized protein</fullName>
    </submittedName>
</protein>
<dbReference type="HOGENOM" id="CLU_2529814_0_0_1"/>
<accession>B4L6M0</accession>
<feature type="compositionally biased region" description="Basic residues" evidence="1">
    <location>
        <begin position="44"/>
        <end position="53"/>
    </location>
</feature>
<feature type="region of interest" description="Disordered" evidence="1">
    <location>
        <begin position="32"/>
        <end position="84"/>
    </location>
</feature>
<dbReference type="InParanoid" id="B4L6M0"/>
<dbReference type="KEGG" id="dmo:Dmoj_GI16392"/>
<evidence type="ECO:0000313" key="3">
    <source>
        <dbReference type="Proteomes" id="UP000009192"/>
    </source>
</evidence>
<keyword evidence="3" id="KW-1185">Reference proteome</keyword>
<evidence type="ECO:0000256" key="1">
    <source>
        <dbReference type="SAM" id="MobiDB-lite"/>
    </source>
</evidence>
<dbReference type="OMA" id="KPPELCH"/>
<name>B4L6M0_DROMO</name>
<dbReference type="AlphaFoldDB" id="B4L6M0"/>
<proteinExistence type="predicted"/>
<evidence type="ECO:0000313" key="2">
    <source>
        <dbReference type="EMBL" id="EDW06016.1"/>
    </source>
</evidence>
<organism evidence="2 3">
    <name type="scientific">Drosophila mojavensis</name>
    <name type="common">Fruit fly</name>
    <dbReference type="NCBI Taxonomy" id="7230"/>
    <lineage>
        <taxon>Eukaryota</taxon>
        <taxon>Metazoa</taxon>
        <taxon>Ecdysozoa</taxon>
        <taxon>Arthropoda</taxon>
        <taxon>Hexapoda</taxon>
        <taxon>Insecta</taxon>
        <taxon>Pterygota</taxon>
        <taxon>Neoptera</taxon>
        <taxon>Endopterygota</taxon>
        <taxon>Diptera</taxon>
        <taxon>Brachycera</taxon>
        <taxon>Muscomorpha</taxon>
        <taxon>Ephydroidea</taxon>
        <taxon>Drosophilidae</taxon>
        <taxon>Drosophila</taxon>
    </lineage>
</organism>